<dbReference type="InterPro" id="IPR001789">
    <property type="entry name" value="Sig_transdc_resp-reg_receiver"/>
</dbReference>
<accession>A0A2V3YAW2</accession>
<dbReference type="SUPFAM" id="SSF46689">
    <property type="entry name" value="Homeodomain-like"/>
    <property type="match status" value="2"/>
</dbReference>
<dbReference type="PROSITE" id="PS50110">
    <property type="entry name" value="RESPONSE_REGULATORY"/>
    <property type="match status" value="1"/>
</dbReference>
<dbReference type="InterPro" id="IPR011006">
    <property type="entry name" value="CheY-like_superfamily"/>
</dbReference>
<evidence type="ECO:0000256" key="4">
    <source>
        <dbReference type="ARBA" id="ARBA00023163"/>
    </source>
</evidence>
<dbReference type="GO" id="GO:0043565">
    <property type="term" value="F:sequence-specific DNA binding"/>
    <property type="evidence" value="ECO:0007669"/>
    <property type="project" value="InterPro"/>
</dbReference>
<evidence type="ECO:0000313" key="10">
    <source>
        <dbReference type="Proteomes" id="UP000248057"/>
    </source>
</evidence>
<keyword evidence="10" id="KW-1185">Reference proteome</keyword>
<dbReference type="InterPro" id="IPR009057">
    <property type="entry name" value="Homeodomain-like_sf"/>
</dbReference>
<comment type="caution">
    <text evidence="9">The sequence shown here is derived from an EMBL/GenBank/DDBJ whole genome shotgun (WGS) entry which is preliminary data.</text>
</comment>
<evidence type="ECO:0000256" key="1">
    <source>
        <dbReference type="ARBA" id="ARBA00018672"/>
    </source>
</evidence>
<gene>
    <name evidence="9" type="ORF">DFR60_11778</name>
</gene>
<dbReference type="GO" id="GO:0003700">
    <property type="term" value="F:DNA-binding transcription factor activity"/>
    <property type="evidence" value="ECO:0007669"/>
    <property type="project" value="InterPro"/>
</dbReference>
<feature type="domain" description="Response regulatory" evidence="8">
    <location>
        <begin position="2"/>
        <end position="120"/>
    </location>
</feature>
<organism evidence="9 10">
    <name type="scientific">Hungatella effluvii</name>
    <dbReference type="NCBI Taxonomy" id="1096246"/>
    <lineage>
        <taxon>Bacteria</taxon>
        <taxon>Bacillati</taxon>
        <taxon>Bacillota</taxon>
        <taxon>Clostridia</taxon>
        <taxon>Lachnospirales</taxon>
        <taxon>Lachnospiraceae</taxon>
        <taxon>Hungatella</taxon>
    </lineage>
</organism>
<proteinExistence type="predicted"/>
<dbReference type="InterPro" id="IPR018060">
    <property type="entry name" value="HTH_AraC"/>
</dbReference>
<keyword evidence="2" id="KW-0805">Transcription regulation</keyword>
<dbReference type="Pfam" id="PF00072">
    <property type="entry name" value="Response_reg"/>
    <property type="match status" value="1"/>
</dbReference>
<evidence type="ECO:0000256" key="5">
    <source>
        <dbReference type="ARBA" id="ARBA00024867"/>
    </source>
</evidence>
<dbReference type="Gene3D" id="1.10.10.60">
    <property type="entry name" value="Homeodomain-like"/>
    <property type="match status" value="2"/>
</dbReference>
<dbReference type="RefSeq" id="WP_110325269.1">
    <property type="nucleotide sequence ID" value="NZ_QJKD01000017.1"/>
</dbReference>
<dbReference type="GO" id="GO:0000160">
    <property type="term" value="P:phosphorelay signal transduction system"/>
    <property type="evidence" value="ECO:0007669"/>
    <property type="project" value="InterPro"/>
</dbReference>
<feature type="modified residue" description="4-aspartylphosphate" evidence="6">
    <location>
        <position position="55"/>
    </location>
</feature>
<reference evidence="9 10" key="1">
    <citation type="submission" date="2018-05" db="EMBL/GenBank/DDBJ databases">
        <title>Genomic Encyclopedia of Type Strains, Phase IV (KMG-IV): sequencing the most valuable type-strain genomes for metagenomic binning, comparative biology and taxonomic classification.</title>
        <authorList>
            <person name="Goeker M."/>
        </authorList>
    </citation>
    <scope>NUCLEOTIDE SEQUENCE [LARGE SCALE GENOMIC DNA]</scope>
    <source>
        <strain evidence="9 10">DSM 24995</strain>
    </source>
</reference>
<dbReference type="EMBL" id="QJKD01000017">
    <property type="protein sequence ID" value="PXX48494.1"/>
    <property type="molecule type" value="Genomic_DNA"/>
</dbReference>
<evidence type="ECO:0000256" key="6">
    <source>
        <dbReference type="PROSITE-ProRule" id="PRU00169"/>
    </source>
</evidence>
<dbReference type="AlphaFoldDB" id="A0A2V3YAW2"/>
<dbReference type="SMART" id="SM00342">
    <property type="entry name" value="HTH_ARAC"/>
    <property type="match status" value="1"/>
</dbReference>
<dbReference type="Gene3D" id="3.40.50.2300">
    <property type="match status" value="1"/>
</dbReference>
<dbReference type="GeneID" id="86064144"/>
<dbReference type="PANTHER" id="PTHR43280:SF2">
    <property type="entry name" value="HTH-TYPE TRANSCRIPTIONAL REGULATOR EXSA"/>
    <property type="match status" value="1"/>
</dbReference>
<name>A0A2V3YAW2_9FIRM</name>
<evidence type="ECO:0000256" key="2">
    <source>
        <dbReference type="ARBA" id="ARBA00023015"/>
    </source>
</evidence>
<protein>
    <recommendedName>
        <fullName evidence="1">Stage 0 sporulation protein A homolog</fullName>
    </recommendedName>
</protein>
<dbReference type="CDD" id="cd17536">
    <property type="entry name" value="REC_YesN-like"/>
    <property type="match status" value="1"/>
</dbReference>
<sequence>MKILIADDETPIREWIQFSIERGNHPDFEIVGVAENGNDALELALEHHVDTVITDIKMPGMDGLMLMKKLLEKMPYVSFIILTNYAEFSYAREAITYGAKKYFLKSELRGQDILEALLEIESERAALLEAKEEDCYSNGYLDIFTCCHRLDDDAFIRLFWQKHHFMEELDFVVVALRSRSSEGQKEKLDGFIRDQKLHILRPVLRNESIYLILQAESGELLKEAVQAFVSYWNEREPGIIVSSRSLHGIDRVMGGIEEAERMLQYDFFYKKGFFPAKIAENGERLERNTIKKECRKLLNRVMHEDRDTLNQDIDQWFSFFVHVPCQDVGWAKEACMSFVMGLEEIFLEYCKNSQEEPEIDRGWTLDKCREFCTYIIEELYSDNYLNYSQSVREAIQYIHDNYGNQDLSLKEVAQAVYRSPEYLSRRFKSETGKNFSVYLMLYRLNQAKELLLCTDMRIYEVAYAVGYAAPSYFSKVYHDYMGVTPEMTRCQQSDRKSE</sequence>
<evidence type="ECO:0000259" key="7">
    <source>
        <dbReference type="PROSITE" id="PS01124"/>
    </source>
</evidence>
<dbReference type="SUPFAM" id="SSF52172">
    <property type="entry name" value="CheY-like"/>
    <property type="match status" value="1"/>
</dbReference>
<feature type="domain" description="HTH araC/xylS-type" evidence="7">
    <location>
        <begin position="392"/>
        <end position="491"/>
    </location>
</feature>
<dbReference type="PROSITE" id="PS01124">
    <property type="entry name" value="HTH_ARAC_FAMILY_2"/>
    <property type="match status" value="1"/>
</dbReference>
<keyword evidence="4" id="KW-0804">Transcription</keyword>
<comment type="function">
    <text evidence="5">May play the central regulatory role in sporulation. It may be an element of the effector pathway responsible for the activation of sporulation genes in response to nutritional stress. Spo0A may act in concert with spo0H (a sigma factor) to control the expression of some genes that are critical to the sporulation process.</text>
</comment>
<dbReference type="Proteomes" id="UP000248057">
    <property type="component" value="Unassembled WGS sequence"/>
</dbReference>
<dbReference type="Pfam" id="PF12833">
    <property type="entry name" value="HTH_18"/>
    <property type="match status" value="1"/>
</dbReference>
<evidence type="ECO:0000313" key="9">
    <source>
        <dbReference type="EMBL" id="PXX48494.1"/>
    </source>
</evidence>
<dbReference type="SMART" id="SM00448">
    <property type="entry name" value="REC"/>
    <property type="match status" value="1"/>
</dbReference>
<evidence type="ECO:0000259" key="8">
    <source>
        <dbReference type="PROSITE" id="PS50110"/>
    </source>
</evidence>
<evidence type="ECO:0000256" key="3">
    <source>
        <dbReference type="ARBA" id="ARBA00023125"/>
    </source>
</evidence>
<dbReference type="PANTHER" id="PTHR43280">
    <property type="entry name" value="ARAC-FAMILY TRANSCRIPTIONAL REGULATOR"/>
    <property type="match status" value="1"/>
</dbReference>
<keyword evidence="6" id="KW-0597">Phosphoprotein</keyword>
<keyword evidence="3" id="KW-0238">DNA-binding</keyword>